<accession>A0AA35LT39</accession>
<dbReference type="GO" id="GO:0031222">
    <property type="term" value="P:arabinan catabolic process"/>
    <property type="evidence" value="ECO:0007669"/>
    <property type="project" value="TreeGrafter"/>
</dbReference>
<organism evidence="3 4">
    <name type="scientific">Clonostachys chloroleuca</name>
    <dbReference type="NCBI Taxonomy" id="1926264"/>
    <lineage>
        <taxon>Eukaryota</taxon>
        <taxon>Fungi</taxon>
        <taxon>Dikarya</taxon>
        <taxon>Ascomycota</taxon>
        <taxon>Pezizomycotina</taxon>
        <taxon>Sordariomycetes</taxon>
        <taxon>Hypocreomycetidae</taxon>
        <taxon>Hypocreales</taxon>
        <taxon>Bionectriaceae</taxon>
        <taxon>Clonostachys</taxon>
    </lineage>
</organism>
<keyword evidence="4" id="KW-1185">Reference proteome</keyword>
<dbReference type="EMBL" id="CABFNP030000619">
    <property type="protein sequence ID" value="CAI6064196.1"/>
    <property type="molecule type" value="Genomic_DNA"/>
</dbReference>
<sequence>MTLHPGQNGTKPGRTHMWYSGEAVVPFGFGLHYTSFKVSFDGDFEWQSEFTAGDISNLVRSRGPNQTLVGYDRVKSIMLDETKTAEVVLHLERFLRVDEDGNKVLCPGEYEIFIDVDERATRIVEWIGEPVAVEKFPHPT</sequence>
<dbReference type="GO" id="GO:0046556">
    <property type="term" value="F:alpha-L-arabinofuranosidase activity"/>
    <property type="evidence" value="ECO:0007669"/>
    <property type="project" value="TreeGrafter"/>
</dbReference>
<name>A0AA35LT39_9HYPO</name>
<dbReference type="Gene3D" id="2.60.40.10">
    <property type="entry name" value="Immunoglobulins"/>
    <property type="match status" value="1"/>
</dbReference>
<dbReference type="InterPro" id="IPR026891">
    <property type="entry name" value="Fn3-like"/>
</dbReference>
<dbReference type="GO" id="GO:0009044">
    <property type="term" value="F:xylan 1,4-beta-xylosidase activity"/>
    <property type="evidence" value="ECO:0007669"/>
    <property type="project" value="InterPro"/>
</dbReference>
<dbReference type="PANTHER" id="PTHR42721:SF3">
    <property type="entry name" value="BETA-D-XYLOSIDASE 5-RELATED"/>
    <property type="match status" value="1"/>
</dbReference>
<evidence type="ECO:0000256" key="1">
    <source>
        <dbReference type="ARBA" id="ARBA00005336"/>
    </source>
</evidence>
<proteinExistence type="inferred from homology"/>
<feature type="domain" description="Fibronectin type III-like" evidence="2">
    <location>
        <begin position="62"/>
        <end position="114"/>
    </location>
</feature>
<dbReference type="AlphaFoldDB" id="A0AA35LT39"/>
<dbReference type="GO" id="GO:0045493">
    <property type="term" value="P:xylan catabolic process"/>
    <property type="evidence" value="ECO:0007669"/>
    <property type="project" value="InterPro"/>
</dbReference>
<dbReference type="InterPro" id="IPR044993">
    <property type="entry name" value="BXL"/>
</dbReference>
<dbReference type="PANTHER" id="PTHR42721">
    <property type="entry name" value="SUGAR HYDROLASE-RELATED"/>
    <property type="match status" value="1"/>
</dbReference>
<gene>
    <name evidence="3" type="ORF">CCHLO57077_00011786</name>
</gene>
<reference evidence="3" key="1">
    <citation type="submission" date="2023-01" db="EMBL/GenBank/DDBJ databases">
        <authorList>
            <person name="Piombo E."/>
        </authorList>
    </citation>
    <scope>NUCLEOTIDE SEQUENCE</scope>
</reference>
<comment type="similarity">
    <text evidence="1">Belongs to the glycosyl hydrolase 3 family.</text>
</comment>
<protein>
    <recommendedName>
        <fullName evidence="2">Fibronectin type III-like domain-containing protein</fullName>
    </recommendedName>
</protein>
<dbReference type="InterPro" id="IPR013783">
    <property type="entry name" value="Ig-like_fold"/>
</dbReference>
<dbReference type="Pfam" id="PF14310">
    <property type="entry name" value="Fn3-like"/>
    <property type="match status" value="1"/>
</dbReference>
<dbReference type="Proteomes" id="UP001160390">
    <property type="component" value="Unassembled WGS sequence"/>
</dbReference>
<evidence type="ECO:0000259" key="2">
    <source>
        <dbReference type="Pfam" id="PF14310"/>
    </source>
</evidence>
<comment type="caution">
    <text evidence="3">The sequence shown here is derived from an EMBL/GenBank/DDBJ whole genome shotgun (WGS) entry which is preliminary data.</text>
</comment>
<evidence type="ECO:0000313" key="3">
    <source>
        <dbReference type="EMBL" id="CAI6064196.1"/>
    </source>
</evidence>
<evidence type="ECO:0000313" key="4">
    <source>
        <dbReference type="Proteomes" id="UP001160390"/>
    </source>
</evidence>